<organism evidence="1 2">
    <name type="scientific">Diacronema lutheri</name>
    <name type="common">Unicellular marine alga</name>
    <name type="synonym">Monochrysis lutheri</name>
    <dbReference type="NCBI Taxonomy" id="2081491"/>
    <lineage>
        <taxon>Eukaryota</taxon>
        <taxon>Haptista</taxon>
        <taxon>Haptophyta</taxon>
        <taxon>Pavlovophyceae</taxon>
        <taxon>Pavlovales</taxon>
        <taxon>Pavlovaceae</taxon>
        <taxon>Diacronema</taxon>
    </lineage>
</organism>
<evidence type="ECO:0000313" key="1">
    <source>
        <dbReference type="EMBL" id="KAG8465217.1"/>
    </source>
</evidence>
<protein>
    <submittedName>
        <fullName evidence="1">Uncharacterized protein</fullName>
    </submittedName>
</protein>
<evidence type="ECO:0000313" key="2">
    <source>
        <dbReference type="Proteomes" id="UP000751190"/>
    </source>
</evidence>
<dbReference type="PANTHER" id="PTHR34801">
    <property type="entry name" value="EXPRESSED PROTEIN"/>
    <property type="match status" value="1"/>
</dbReference>
<accession>A0A8J6C8A1</accession>
<dbReference type="EMBL" id="JAGTXO010000011">
    <property type="protein sequence ID" value="KAG8465217.1"/>
    <property type="molecule type" value="Genomic_DNA"/>
</dbReference>
<name>A0A8J6C8A1_DIALT</name>
<dbReference type="Pfam" id="PF07386">
    <property type="entry name" value="DUF1499"/>
    <property type="match status" value="1"/>
</dbReference>
<gene>
    <name evidence="1" type="ORF">KFE25_012580</name>
</gene>
<proteinExistence type="predicted"/>
<dbReference type="PANTHER" id="PTHR34801:SF6">
    <property type="entry name" value="SLL1620 PROTEIN"/>
    <property type="match status" value="1"/>
</dbReference>
<dbReference type="InterPro" id="IPR010865">
    <property type="entry name" value="DUF1499"/>
</dbReference>
<keyword evidence="2" id="KW-1185">Reference proteome</keyword>
<sequence>MACVVGILAATAMSPGRTTRFPTEIATRRSALATLVGVAPFALDVLASPRAARAFENGVAEMDKYKDKPKQRGPKPNDIGLKTRVINADGDEAVGAVKICGGAPNCFTTTGDMAMPGDSEHLIPFWRPPKGASAEAAMRDVVDVLKAYTPGQSGIDGGGFKIVTADAGYVYAQFESLRQGYIDDLEIALAQNGGDALAVQVRSSSRLGYLDFGVNALRLNAISKELRARGWTAAEITPKSHAQYWALNAPRR</sequence>
<dbReference type="AlphaFoldDB" id="A0A8J6C8A1"/>
<dbReference type="OrthoDB" id="41501at2759"/>
<comment type="caution">
    <text evidence="1">The sequence shown here is derived from an EMBL/GenBank/DDBJ whole genome shotgun (WGS) entry which is preliminary data.</text>
</comment>
<dbReference type="Proteomes" id="UP000751190">
    <property type="component" value="Unassembled WGS sequence"/>
</dbReference>
<dbReference type="OMA" id="CGGAPNC"/>
<reference evidence="1" key="1">
    <citation type="submission" date="2021-05" db="EMBL/GenBank/DDBJ databases">
        <title>The genome of the haptophyte Pavlova lutheri (Diacronema luteri, Pavlovales) - a model for lipid biosynthesis in eukaryotic algae.</title>
        <authorList>
            <person name="Hulatt C.J."/>
            <person name="Posewitz M.C."/>
        </authorList>
    </citation>
    <scope>NUCLEOTIDE SEQUENCE</scope>
    <source>
        <strain evidence="1">NIVA-4/92</strain>
    </source>
</reference>